<dbReference type="Proteomes" id="UP000447355">
    <property type="component" value="Unassembled WGS sequence"/>
</dbReference>
<keyword evidence="1" id="KW-0732">Signal</keyword>
<gene>
    <name evidence="2" type="ORF">GTP90_00950</name>
</gene>
<proteinExistence type="predicted"/>
<comment type="caution">
    <text evidence="2">The sequence shown here is derived from an EMBL/GenBank/DDBJ whole genome shotgun (WGS) entry which is preliminary data.</text>
</comment>
<dbReference type="EMBL" id="WWCX01000001">
    <property type="protein sequence ID" value="MYM92423.1"/>
    <property type="molecule type" value="Genomic_DNA"/>
</dbReference>
<dbReference type="RefSeq" id="WP_161081695.1">
    <property type="nucleotide sequence ID" value="NZ_WWCX01000001.1"/>
</dbReference>
<dbReference type="AlphaFoldDB" id="A0A845GCT0"/>
<feature type="signal peptide" evidence="1">
    <location>
        <begin position="1"/>
        <end position="24"/>
    </location>
</feature>
<protein>
    <submittedName>
        <fullName evidence="2">Uncharacterized protein</fullName>
    </submittedName>
</protein>
<sequence>MLMRKSLRSAAMVLALGVAGIAAAGAGNTPPVRHVFVCRSPLLAFDFWKSLQETRAKGIEVTTEVAIQICAAMRAGHDPQCRRVEVAELRPIAAGWGGALALANGMTKIWFQNPDGGGWVTPEYFVMLSNQNAPASTK</sequence>
<accession>A0A845GCT0</accession>
<name>A0A845GCT0_9BURK</name>
<organism evidence="2 3">
    <name type="scientific">Duganella vulcania</name>
    <dbReference type="NCBI Taxonomy" id="2692166"/>
    <lineage>
        <taxon>Bacteria</taxon>
        <taxon>Pseudomonadati</taxon>
        <taxon>Pseudomonadota</taxon>
        <taxon>Betaproteobacteria</taxon>
        <taxon>Burkholderiales</taxon>
        <taxon>Oxalobacteraceae</taxon>
        <taxon>Telluria group</taxon>
        <taxon>Duganella</taxon>
    </lineage>
</organism>
<evidence type="ECO:0000256" key="1">
    <source>
        <dbReference type="SAM" id="SignalP"/>
    </source>
</evidence>
<evidence type="ECO:0000313" key="3">
    <source>
        <dbReference type="Proteomes" id="UP000447355"/>
    </source>
</evidence>
<feature type="chain" id="PRO_5033022700" evidence="1">
    <location>
        <begin position="25"/>
        <end position="138"/>
    </location>
</feature>
<evidence type="ECO:0000313" key="2">
    <source>
        <dbReference type="EMBL" id="MYM92423.1"/>
    </source>
</evidence>
<reference evidence="2" key="1">
    <citation type="submission" date="2019-12" db="EMBL/GenBank/DDBJ databases">
        <title>Novel species isolated from a subtropical stream in China.</title>
        <authorList>
            <person name="Lu H."/>
        </authorList>
    </citation>
    <scope>NUCLEOTIDE SEQUENCE [LARGE SCALE GENOMIC DNA]</scope>
    <source>
        <strain evidence="2">FT81W</strain>
    </source>
</reference>